<dbReference type="EMBL" id="CAJVPZ010084977">
    <property type="protein sequence ID" value="CAG8811131.1"/>
    <property type="molecule type" value="Genomic_DNA"/>
</dbReference>
<evidence type="ECO:0000313" key="2">
    <source>
        <dbReference type="EMBL" id="CAG8811131.1"/>
    </source>
</evidence>
<reference evidence="2" key="1">
    <citation type="submission" date="2021-06" db="EMBL/GenBank/DDBJ databases">
        <authorList>
            <person name="Kallberg Y."/>
            <person name="Tangrot J."/>
            <person name="Rosling A."/>
        </authorList>
    </citation>
    <scope>NUCLEOTIDE SEQUENCE</scope>
    <source>
        <strain evidence="2">IN212</strain>
    </source>
</reference>
<comment type="caution">
    <text evidence="2">The sequence shown here is derived from an EMBL/GenBank/DDBJ whole genome shotgun (WGS) entry which is preliminary data.</text>
</comment>
<keyword evidence="3" id="KW-1185">Reference proteome</keyword>
<organism evidence="2 3">
    <name type="scientific">Racocetra fulgida</name>
    <dbReference type="NCBI Taxonomy" id="60492"/>
    <lineage>
        <taxon>Eukaryota</taxon>
        <taxon>Fungi</taxon>
        <taxon>Fungi incertae sedis</taxon>
        <taxon>Mucoromycota</taxon>
        <taxon>Glomeromycotina</taxon>
        <taxon>Glomeromycetes</taxon>
        <taxon>Diversisporales</taxon>
        <taxon>Gigasporaceae</taxon>
        <taxon>Racocetra</taxon>
    </lineage>
</organism>
<sequence length="64" mass="7605">LRKKNAKIPELRKKVAEFKKKYTEIEAEYIRQIIRGSSKCEAKYTKLKKDTTNIKTENAEFKAR</sequence>
<gene>
    <name evidence="2" type="ORF">RFULGI_LOCUS18761</name>
</gene>
<feature type="non-terminal residue" evidence="2">
    <location>
        <position position="1"/>
    </location>
</feature>
<protein>
    <submittedName>
        <fullName evidence="2">4518_t:CDS:1</fullName>
    </submittedName>
</protein>
<proteinExistence type="predicted"/>
<feature type="non-terminal residue" evidence="2">
    <location>
        <position position="64"/>
    </location>
</feature>
<dbReference type="AlphaFoldDB" id="A0A9N9K4P5"/>
<dbReference type="Proteomes" id="UP000789396">
    <property type="component" value="Unassembled WGS sequence"/>
</dbReference>
<feature type="coiled-coil region" evidence="1">
    <location>
        <begin position="1"/>
        <end position="28"/>
    </location>
</feature>
<dbReference type="OrthoDB" id="2370131at2759"/>
<evidence type="ECO:0000256" key="1">
    <source>
        <dbReference type="SAM" id="Coils"/>
    </source>
</evidence>
<keyword evidence="1" id="KW-0175">Coiled coil</keyword>
<accession>A0A9N9K4P5</accession>
<name>A0A9N9K4P5_9GLOM</name>
<evidence type="ECO:0000313" key="3">
    <source>
        <dbReference type="Proteomes" id="UP000789396"/>
    </source>
</evidence>